<dbReference type="SUPFAM" id="SSF48403">
    <property type="entry name" value="Ankyrin repeat"/>
    <property type="match status" value="2"/>
</dbReference>
<evidence type="ECO:0000256" key="3">
    <source>
        <dbReference type="PROSITE-ProRule" id="PRU00023"/>
    </source>
</evidence>
<sequence length="731" mass="81419">MANDILYPAVFSGDLERVTSLLQHDGIDVNMKAGRAQLAPLHHAVKKNFVEIAELLLQHPEIDVNAQDRSSRTPLHLACRKGFTEIVAKLLNYEDKINVNARAKGGITPLHLAAFSENDEIVSLLLKHPEIDLDARTDEEGMTALHMSACSGSDSIVKMILDEHRRTKVEEQLRPIINGLDKLGRTPLHYAACEQRLDVVNELFKSPAVHVNTGDRDSFTALHLATRKGHVAMVELLLTHPEIDPNITAKSNQATLKLAKSIQESAVWGELPRPRLSDYIVSEICSKMTALHLALEIVEEELGPDDDPREVVMALVTAFLAHPDTDVTIENNKRQSPMDLAVQRKFERVLVGLIRKSFDVCDVCGKLIKSYVTKKSYESLIMAILKEIHVHLDSLDLMGTRKKYAVTLIHKVAFAGYDKLLQILLSIPALSDVNLEDSDKQTPLHYAAIAGHTTVVKVLIEKPGLRANQEDRYNRTALQIAVMSERKDIEKLLLERSEVKDWVDRLYRDRQVYVDAANAILVGAALIASVTYAGWLQPPLGYTPYYEYPVSDPAPPDTYQVFAAVKQHMSARIFWACNSLSFFFAIATVISGAGAVLPMFDAFIGEEVRVVRRYLLLTSLLLVFAVTFVLGAFAAAGFASLPPIFSLEMNMVTTSVIGVMIVELESVGNHSPEEELHQKPSVELVSSGAEIVGEPEFLCRRNRFYWPDVAIVPTGQSSRNDCPVRRWSAWE</sequence>
<dbReference type="Pfam" id="PF13962">
    <property type="entry name" value="PGG"/>
    <property type="match status" value="1"/>
</dbReference>
<evidence type="ECO:0000313" key="6">
    <source>
        <dbReference type="EMBL" id="KAL3702475.1"/>
    </source>
</evidence>
<dbReference type="EMBL" id="JBJQOH010000001">
    <property type="protein sequence ID" value="KAL3702475.1"/>
    <property type="molecule type" value="Genomic_DNA"/>
</dbReference>
<dbReference type="Pfam" id="PF13637">
    <property type="entry name" value="Ank_4"/>
    <property type="match status" value="1"/>
</dbReference>
<dbReference type="AlphaFoldDB" id="A0ABD3IJ82"/>
<dbReference type="InterPro" id="IPR026961">
    <property type="entry name" value="PGG_dom"/>
</dbReference>
<feature type="transmembrane region" description="Helical" evidence="4">
    <location>
        <begin position="582"/>
        <end position="603"/>
    </location>
</feature>
<dbReference type="PROSITE" id="PS50088">
    <property type="entry name" value="ANK_REPEAT"/>
    <property type="match status" value="6"/>
</dbReference>
<feature type="repeat" description="ANK" evidence="3">
    <location>
        <begin position="140"/>
        <end position="172"/>
    </location>
</feature>
<dbReference type="PROSITE" id="PS50297">
    <property type="entry name" value="ANK_REP_REGION"/>
    <property type="match status" value="5"/>
</dbReference>
<keyword evidence="4" id="KW-0472">Membrane</keyword>
<feature type="repeat" description="ANK" evidence="3">
    <location>
        <begin position="183"/>
        <end position="208"/>
    </location>
</feature>
<evidence type="ECO:0000256" key="4">
    <source>
        <dbReference type="SAM" id="Phobius"/>
    </source>
</evidence>
<keyword evidence="2 3" id="KW-0040">ANK repeat</keyword>
<keyword evidence="4" id="KW-1133">Transmembrane helix</keyword>
<organism evidence="6 7">
    <name type="scientific">Riccia sorocarpa</name>
    <dbReference type="NCBI Taxonomy" id="122646"/>
    <lineage>
        <taxon>Eukaryota</taxon>
        <taxon>Viridiplantae</taxon>
        <taxon>Streptophyta</taxon>
        <taxon>Embryophyta</taxon>
        <taxon>Marchantiophyta</taxon>
        <taxon>Marchantiopsida</taxon>
        <taxon>Marchantiidae</taxon>
        <taxon>Marchantiales</taxon>
        <taxon>Ricciaceae</taxon>
        <taxon>Riccia</taxon>
    </lineage>
</organism>
<keyword evidence="1" id="KW-0677">Repeat</keyword>
<feature type="repeat" description="ANK" evidence="3">
    <location>
        <begin position="105"/>
        <end position="128"/>
    </location>
</feature>
<evidence type="ECO:0000256" key="2">
    <source>
        <dbReference type="ARBA" id="ARBA00023043"/>
    </source>
</evidence>
<comment type="caution">
    <text evidence="6">The sequence shown here is derived from an EMBL/GenBank/DDBJ whole genome shotgun (WGS) entry which is preliminary data.</text>
</comment>
<evidence type="ECO:0000259" key="5">
    <source>
        <dbReference type="Pfam" id="PF13962"/>
    </source>
</evidence>
<dbReference type="SMART" id="SM00248">
    <property type="entry name" value="ANK"/>
    <property type="match status" value="12"/>
</dbReference>
<dbReference type="Pfam" id="PF12796">
    <property type="entry name" value="Ank_2"/>
    <property type="match status" value="3"/>
</dbReference>
<dbReference type="InterPro" id="IPR036770">
    <property type="entry name" value="Ankyrin_rpt-contain_sf"/>
</dbReference>
<protein>
    <recommendedName>
        <fullName evidence="5">PGG domain-containing protein</fullName>
    </recommendedName>
</protein>
<keyword evidence="7" id="KW-1185">Reference proteome</keyword>
<proteinExistence type="predicted"/>
<feature type="repeat" description="ANK" evidence="3">
    <location>
        <begin position="439"/>
        <end position="462"/>
    </location>
</feature>
<keyword evidence="4" id="KW-0812">Transmembrane</keyword>
<dbReference type="PANTHER" id="PTHR24198">
    <property type="entry name" value="ANKYRIN REPEAT AND PROTEIN KINASE DOMAIN-CONTAINING PROTEIN"/>
    <property type="match status" value="1"/>
</dbReference>
<gene>
    <name evidence="6" type="ORF">R1sor_020497</name>
</gene>
<dbReference type="Gene3D" id="1.25.40.20">
    <property type="entry name" value="Ankyrin repeat-containing domain"/>
    <property type="match status" value="2"/>
</dbReference>
<dbReference type="InterPro" id="IPR002110">
    <property type="entry name" value="Ankyrin_rpt"/>
</dbReference>
<feature type="repeat" description="ANK" evidence="3">
    <location>
        <begin position="70"/>
        <end position="102"/>
    </location>
</feature>
<dbReference type="PANTHER" id="PTHR24198:SF165">
    <property type="entry name" value="ANKYRIN REPEAT-CONTAINING PROTEIN-RELATED"/>
    <property type="match status" value="1"/>
</dbReference>
<reference evidence="6 7" key="1">
    <citation type="submission" date="2024-09" db="EMBL/GenBank/DDBJ databases">
        <title>Chromosome-scale assembly of Riccia sorocarpa.</title>
        <authorList>
            <person name="Paukszto L."/>
        </authorList>
    </citation>
    <scope>NUCLEOTIDE SEQUENCE [LARGE SCALE GENOMIC DNA]</scope>
    <source>
        <strain evidence="6">LP-2024</strain>
        <tissue evidence="6">Aerial parts of the thallus</tissue>
    </source>
</reference>
<evidence type="ECO:0000256" key="1">
    <source>
        <dbReference type="ARBA" id="ARBA00022737"/>
    </source>
</evidence>
<evidence type="ECO:0000313" key="7">
    <source>
        <dbReference type="Proteomes" id="UP001633002"/>
    </source>
</evidence>
<feature type="transmembrane region" description="Helical" evidence="4">
    <location>
        <begin position="615"/>
        <end position="638"/>
    </location>
</feature>
<feature type="domain" description="PGG" evidence="5">
    <location>
        <begin position="515"/>
        <end position="638"/>
    </location>
</feature>
<dbReference type="Proteomes" id="UP001633002">
    <property type="component" value="Unassembled WGS sequence"/>
</dbReference>
<accession>A0ABD3IJ82</accession>
<feature type="repeat" description="ANK" evidence="3">
    <location>
        <begin position="217"/>
        <end position="238"/>
    </location>
</feature>
<name>A0ABD3IJ82_9MARC</name>